<dbReference type="EMBL" id="KN551728">
    <property type="protein sequence ID" value="KHJ91896.1"/>
    <property type="molecule type" value="Genomic_DNA"/>
</dbReference>
<feature type="compositionally biased region" description="Low complexity" evidence="1">
    <location>
        <begin position="382"/>
        <end position="410"/>
    </location>
</feature>
<accession>A0A0B1T6X5</accession>
<dbReference type="SMART" id="SM00198">
    <property type="entry name" value="SCP"/>
    <property type="match status" value="2"/>
</dbReference>
<evidence type="ECO:0000256" key="1">
    <source>
        <dbReference type="SAM" id="MobiDB-lite"/>
    </source>
</evidence>
<feature type="compositionally biased region" description="Low complexity" evidence="1">
    <location>
        <begin position="584"/>
        <end position="597"/>
    </location>
</feature>
<name>A0A0B1T6X5_OESDE</name>
<feature type="compositionally biased region" description="Polar residues" evidence="1">
    <location>
        <begin position="436"/>
        <end position="454"/>
    </location>
</feature>
<feature type="domain" description="SCP" evidence="2">
    <location>
        <begin position="168"/>
        <end position="317"/>
    </location>
</feature>
<sequence>MVSRAPLSLLVPFSCASKKLSDADRKTFLDYHNDARRRVAKGEEPNGHDKANMNSAKNMYKLAWDCWLEQKAQELIEDCSNSLHFFSNMTQNILRWQLFSTNPSYFIKLSMDSWWSVGKRYGVFDSQKYESRLYYFANLFAILSLCNGAAYRGKRSAFSCASKRISDADRKMFLDYHNDARRRVAKGEEPNSRGKANMNSAKNMYKLKWDCWLEQKAQELIEDCSSSLHFFSNMTQNILRWQVFSTSTSYFIKLSMDSWWSAGKRCGVSDSQKYERPLYYFANMAYYKVTKLGCAYKVCGNFETSSCMYNANIEDTKDPIWEKGTACRKADECTIYDNSGCEDGLCTVGSETDVTEAPLDTTSITTAETTSTSKTTEEPKTTTEATATTKASEVRTTPVVSESTTPTFSEGPKSTVVSTAETPSASEASEKPEITLQPTEAPTTVVFESTTPTFSEAPESTVVSTAETPSASEASEKPEITSQPTEAPTTPVVSESTTSTFTKSSETTVVPTVETPSASEASEKPEVTTQATEANTAPAIPDSSTATPVVPESTTSTFTEAPETSVVPTVETPSSSESSEEPEVTTQATEATTVSESPRCENSKISASDRNKFLKYHEEFRGRLMIGYEPYRNSYMSLMRNMYKVVLEASKSTVATDATKATTSASEKPETTEASIAAPESTQAPKMTTAEAPSTTKAPVVPESTTRPTTKTPGSDIHALF</sequence>
<proteinExistence type="predicted"/>
<feature type="compositionally biased region" description="Low complexity" evidence="1">
    <location>
        <begin position="418"/>
        <end position="427"/>
    </location>
</feature>
<dbReference type="Pfam" id="PF00188">
    <property type="entry name" value="CAP"/>
    <property type="match status" value="2"/>
</dbReference>
<feature type="compositionally biased region" description="Low complexity" evidence="1">
    <location>
        <begin position="488"/>
        <end position="517"/>
    </location>
</feature>
<feature type="compositionally biased region" description="Low complexity" evidence="1">
    <location>
        <begin position="363"/>
        <end position="374"/>
    </location>
</feature>
<evidence type="ECO:0000313" key="4">
    <source>
        <dbReference type="Proteomes" id="UP000053660"/>
    </source>
</evidence>
<evidence type="ECO:0000313" key="3">
    <source>
        <dbReference type="EMBL" id="KHJ91896.1"/>
    </source>
</evidence>
<feature type="compositionally biased region" description="Polar residues" evidence="1">
    <location>
        <begin position="542"/>
        <end position="558"/>
    </location>
</feature>
<feature type="compositionally biased region" description="Polar residues" evidence="1">
    <location>
        <begin position="680"/>
        <end position="713"/>
    </location>
</feature>
<dbReference type="AlphaFoldDB" id="A0A0B1T6X5"/>
<dbReference type="Proteomes" id="UP000053660">
    <property type="component" value="Unassembled WGS sequence"/>
</dbReference>
<dbReference type="PANTHER" id="PTHR10334">
    <property type="entry name" value="CYSTEINE-RICH SECRETORY PROTEIN-RELATED"/>
    <property type="match status" value="1"/>
</dbReference>
<reference evidence="3 4" key="1">
    <citation type="submission" date="2014-03" db="EMBL/GenBank/DDBJ databases">
        <title>Draft genome of the hookworm Oesophagostomum dentatum.</title>
        <authorList>
            <person name="Mitreva M."/>
        </authorList>
    </citation>
    <scope>NUCLEOTIDE SEQUENCE [LARGE SCALE GENOMIC DNA]</scope>
    <source>
        <strain evidence="3 4">OD-Hann</strain>
    </source>
</reference>
<keyword evidence="4" id="KW-1185">Reference proteome</keyword>
<dbReference type="CDD" id="cd05380">
    <property type="entry name" value="CAP_euk"/>
    <property type="match status" value="2"/>
</dbReference>
<dbReference type="InterPro" id="IPR001283">
    <property type="entry name" value="CRISP-related"/>
</dbReference>
<gene>
    <name evidence="3" type="ORF">OESDEN_08225</name>
</gene>
<dbReference type="SUPFAM" id="SSF55797">
    <property type="entry name" value="PR-1-like"/>
    <property type="match status" value="2"/>
</dbReference>
<feature type="compositionally biased region" description="Low complexity" evidence="1">
    <location>
        <begin position="464"/>
        <end position="473"/>
    </location>
</feature>
<organism evidence="3 4">
    <name type="scientific">Oesophagostomum dentatum</name>
    <name type="common">Nodular worm</name>
    <dbReference type="NCBI Taxonomy" id="61180"/>
    <lineage>
        <taxon>Eukaryota</taxon>
        <taxon>Metazoa</taxon>
        <taxon>Ecdysozoa</taxon>
        <taxon>Nematoda</taxon>
        <taxon>Chromadorea</taxon>
        <taxon>Rhabditida</taxon>
        <taxon>Rhabditina</taxon>
        <taxon>Rhabditomorpha</taxon>
        <taxon>Strongyloidea</taxon>
        <taxon>Strongylidae</taxon>
        <taxon>Oesophagostomum</taxon>
    </lineage>
</organism>
<feature type="region of interest" description="Disordered" evidence="1">
    <location>
        <begin position="653"/>
        <end position="721"/>
    </location>
</feature>
<evidence type="ECO:0000259" key="2">
    <source>
        <dbReference type="SMART" id="SM00198"/>
    </source>
</evidence>
<dbReference type="OrthoDB" id="5876828at2759"/>
<dbReference type="InterPro" id="IPR014044">
    <property type="entry name" value="CAP_dom"/>
</dbReference>
<dbReference type="InterPro" id="IPR035940">
    <property type="entry name" value="CAP_sf"/>
</dbReference>
<feature type="domain" description="SCP" evidence="2">
    <location>
        <begin position="23"/>
        <end position="158"/>
    </location>
</feature>
<feature type="compositionally biased region" description="Low complexity" evidence="1">
    <location>
        <begin position="559"/>
        <end position="577"/>
    </location>
</feature>
<dbReference type="Gene3D" id="3.40.33.10">
    <property type="entry name" value="CAP"/>
    <property type="match status" value="2"/>
</dbReference>
<feature type="compositionally biased region" description="Low complexity" evidence="1">
    <location>
        <begin position="653"/>
        <end position="666"/>
    </location>
</feature>
<protein>
    <submittedName>
        <fullName evidence="3">SCP-like protein</fullName>
    </submittedName>
</protein>
<feature type="region of interest" description="Disordered" evidence="1">
    <location>
        <begin position="363"/>
        <end position="597"/>
    </location>
</feature>